<sequence length="58" mass="6843">MLPNLNIPLYLVAPDDRRNKVLAEVNRPTFSRLTPPLRTVCRYLSFSMIREQMPRDAR</sequence>
<name>A0A6J4UQ48_9BACT</name>
<gene>
    <name evidence="1" type="ORF">AVDCRST_MAG70-1336</name>
</gene>
<accession>A0A6J4UQ48</accession>
<organism evidence="1">
    <name type="scientific">uncultured Thermomicrobiales bacterium</name>
    <dbReference type="NCBI Taxonomy" id="1645740"/>
    <lineage>
        <taxon>Bacteria</taxon>
        <taxon>Pseudomonadati</taxon>
        <taxon>Thermomicrobiota</taxon>
        <taxon>Thermomicrobia</taxon>
        <taxon>Thermomicrobiales</taxon>
        <taxon>environmental samples</taxon>
    </lineage>
</organism>
<reference evidence="1" key="1">
    <citation type="submission" date="2020-02" db="EMBL/GenBank/DDBJ databases">
        <authorList>
            <person name="Meier V. D."/>
        </authorList>
    </citation>
    <scope>NUCLEOTIDE SEQUENCE</scope>
    <source>
        <strain evidence="1">AVDCRST_MAG70</strain>
    </source>
</reference>
<proteinExistence type="predicted"/>
<dbReference type="EMBL" id="CADCWH010000211">
    <property type="protein sequence ID" value="CAA9556620.1"/>
    <property type="molecule type" value="Genomic_DNA"/>
</dbReference>
<evidence type="ECO:0000313" key="1">
    <source>
        <dbReference type="EMBL" id="CAA9556620.1"/>
    </source>
</evidence>
<dbReference type="AlphaFoldDB" id="A0A6J4UQ48"/>
<protein>
    <submittedName>
        <fullName evidence="1">Uncharacterized protein</fullName>
    </submittedName>
</protein>